<evidence type="ECO:0000256" key="1">
    <source>
        <dbReference type="SAM" id="Phobius"/>
    </source>
</evidence>
<evidence type="ECO:0000313" key="2">
    <source>
        <dbReference type="EMBL" id="MFH8550490.1"/>
    </source>
</evidence>
<keyword evidence="1" id="KW-0472">Membrane</keyword>
<reference evidence="2 3" key="1">
    <citation type="submission" date="2024-10" db="EMBL/GenBank/DDBJ databases">
        <title>The Natural Products Discovery Center: Release of the First 8490 Sequenced Strains for Exploring Actinobacteria Biosynthetic Diversity.</title>
        <authorList>
            <person name="Kalkreuter E."/>
            <person name="Kautsar S.A."/>
            <person name="Yang D."/>
            <person name="Bader C.D."/>
            <person name="Teijaro C.N."/>
            <person name="Fluegel L."/>
            <person name="Davis C.M."/>
            <person name="Simpson J.R."/>
            <person name="Lauterbach L."/>
            <person name="Steele A.D."/>
            <person name="Gui C."/>
            <person name="Meng S."/>
            <person name="Li G."/>
            <person name="Viehrig K."/>
            <person name="Ye F."/>
            <person name="Su P."/>
            <person name="Kiefer A.F."/>
            <person name="Nichols A."/>
            <person name="Cepeda A.J."/>
            <person name="Yan W."/>
            <person name="Fan B."/>
            <person name="Jiang Y."/>
            <person name="Adhikari A."/>
            <person name="Zheng C.-J."/>
            <person name="Schuster L."/>
            <person name="Cowan T.M."/>
            <person name="Smanski M.J."/>
            <person name="Chevrette M.G."/>
            <person name="De Carvalho L.P.S."/>
            <person name="Shen B."/>
        </authorList>
    </citation>
    <scope>NUCLEOTIDE SEQUENCE [LARGE SCALE GENOMIC DNA]</scope>
    <source>
        <strain evidence="2 3">NPDC017990</strain>
    </source>
</reference>
<keyword evidence="1" id="KW-0812">Transmembrane</keyword>
<comment type="caution">
    <text evidence="2">The sequence shown here is derived from an EMBL/GenBank/DDBJ whole genome shotgun (WGS) entry which is preliminary data.</text>
</comment>
<feature type="transmembrane region" description="Helical" evidence="1">
    <location>
        <begin position="40"/>
        <end position="62"/>
    </location>
</feature>
<name>A0ABW7R1M4_9ACTN</name>
<dbReference type="Proteomes" id="UP001610818">
    <property type="component" value="Unassembled WGS sequence"/>
</dbReference>
<keyword evidence="1" id="KW-1133">Transmembrane helix</keyword>
<sequence length="64" mass="7032">MVGPDHRRRLGSNATAIGANVVVLGIAEHKRQPIRQFTKYGLVVTTATVTISAAYVWLHYFAHA</sequence>
<dbReference type="RefSeq" id="WP_397716985.1">
    <property type="nucleotide sequence ID" value="NZ_JBIRGN010000008.1"/>
</dbReference>
<evidence type="ECO:0000313" key="3">
    <source>
        <dbReference type="Proteomes" id="UP001610818"/>
    </source>
</evidence>
<organism evidence="2 3">
    <name type="scientific">Streptomyces longisporoflavus</name>
    <dbReference type="NCBI Taxonomy" id="28044"/>
    <lineage>
        <taxon>Bacteria</taxon>
        <taxon>Bacillati</taxon>
        <taxon>Actinomycetota</taxon>
        <taxon>Actinomycetes</taxon>
        <taxon>Kitasatosporales</taxon>
        <taxon>Streptomycetaceae</taxon>
        <taxon>Streptomyces</taxon>
    </lineage>
</organism>
<proteinExistence type="predicted"/>
<accession>A0ABW7R1M4</accession>
<keyword evidence="3" id="KW-1185">Reference proteome</keyword>
<protein>
    <submittedName>
        <fullName evidence="2">Uncharacterized protein</fullName>
    </submittedName>
</protein>
<dbReference type="EMBL" id="JBIRGQ010000008">
    <property type="protein sequence ID" value="MFH8550490.1"/>
    <property type="molecule type" value="Genomic_DNA"/>
</dbReference>
<gene>
    <name evidence="2" type="ORF">ACH4F9_36370</name>
</gene>